<gene>
    <name evidence="4" type="ORF">H8692_10215</name>
</gene>
<dbReference type="PANTHER" id="PTHR43080:SF2">
    <property type="entry name" value="CBS DOMAIN-CONTAINING PROTEIN"/>
    <property type="match status" value="1"/>
</dbReference>
<dbReference type="RefSeq" id="WP_187525632.1">
    <property type="nucleotide sequence ID" value="NZ_JACRTA010000003.1"/>
</dbReference>
<dbReference type="PANTHER" id="PTHR43080">
    <property type="entry name" value="CBS DOMAIN-CONTAINING PROTEIN CBSX3, MITOCHONDRIAL"/>
    <property type="match status" value="1"/>
</dbReference>
<dbReference type="PROSITE" id="PS51371">
    <property type="entry name" value="CBS"/>
    <property type="match status" value="2"/>
</dbReference>
<evidence type="ECO:0000259" key="3">
    <source>
        <dbReference type="PROSITE" id="PS51371"/>
    </source>
</evidence>
<evidence type="ECO:0000256" key="1">
    <source>
        <dbReference type="ARBA" id="ARBA00023122"/>
    </source>
</evidence>
<name>A0A926I9G3_9FIRM</name>
<dbReference type="Proteomes" id="UP000610862">
    <property type="component" value="Unassembled WGS sequence"/>
</dbReference>
<feature type="domain" description="CBS" evidence="3">
    <location>
        <begin position="97"/>
        <end position="153"/>
    </location>
</feature>
<keyword evidence="1 2" id="KW-0129">CBS domain</keyword>
<dbReference type="AlphaFoldDB" id="A0A926I9G3"/>
<sequence length="159" mass="17786">MIKVKDIMEENVYTCHENVNVKEVMEYLYEKGIGGVPLVDGDLKVVGFISDGDIMKYVSKHKPIIFDYCDISVTVIDNTSFEDKVQDLMEMKAAEIATKDVVCMDSEDSVDEAAQVLSVQKIKKVPVVSNGTLVGVVSRSMIIRHIMQNMITVYDEIAD</sequence>
<dbReference type="Pfam" id="PF00571">
    <property type="entry name" value="CBS"/>
    <property type="match status" value="2"/>
</dbReference>
<comment type="caution">
    <text evidence="4">The sequence shown here is derived from an EMBL/GenBank/DDBJ whole genome shotgun (WGS) entry which is preliminary data.</text>
</comment>
<dbReference type="InterPro" id="IPR051257">
    <property type="entry name" value="Diverse_CBS-Domain"/>
</dbReference>
<reference evidence="4" key="1">
    <citation type="submission" date="2020-08" db="EMBL/GenBank/DDBJ databases">
        <title>Genome public.</title>
        <authorList>
            <person name="Liu C."/>
            <person name="Sun Q."/>
        </authorList>
    </citation>
    <scope>NUCLEOTIDE SEQUENCE</scope>
    <source>
        <strain evidence="4">NSJ-24</strain>
    </source>
</reference>
<organism evidence="4 5">
    <name type="scientific">Lentihominibacter hominis</name>
    <dbReference type="NCBI Taxonomy" id="2763645"/>
    <lineage>
        <taxon>Bacteria</taxon>
        <taxon>Bacillati</taxon>
        <taxon>Bacillota</taxon>
        <taxon>Clostridia</taxon>
        <taxon>Peptostreptococcales</taxon>
        <taxon>Anaerovoracaceae</taxon>
        <taxon>Lentihominibacter</taxon>
    </lineage>
</organism>
<evidence type="ECO:0000313" key="4">
    <source>
        <dbReference type="EMBL" id="MBC8569131.1"/>
    </source>
</evidence>
<dbReference type="SUPFAM" id="SSF54631">
    <property type="entry name" value="CBS-domain pair"/>
    <property type="match status" value="1"/>
</dbReference>
<evidence type="ECO:0000256" key="2">
    <source>
        <dbReference type="PROSITE-ProRule" id="PRU00703"/>
    </source>
</evidence>
<keyword evidence="5" id="KW-1185">Reference proteome</keyword>
<dbReference type="InterPro" id="IPR000644">
    <property type="entry name" value="CBS_dom"/>
</dbReference>
<accession>A0A926I9G3</accession>
<dbReference type="InterPro" id="IPR046342">
    <property type="entry name" value="CBS_dom_sf"/>
</dbReference>
<protein>
    <submittedName>
        <fullName evidence="4">CBS domain-containing protein</fullName>
    </submittedName>
</protein>
<feature type="domain" description="CBS" evidence="3">
    <location>
        <begin position="8"/>
        <end position="64"/>
    </location>
</feature>
<proteinExistence type="predicted"/>
<dbReference type="Gene3D" id="3.10.580.10">
    <property type="entry name" value="CBS-domain"/>
    <property type="match status" value="1"/>
</dbReference>
<dbReference type="EMBL" id="JACRTA010000003">
    <property type="protein sequence ID" value="MBC8569131.1"/>
    <property type="molecule type" value="Genomic_DNA"/>
</dbReference>
<dbReference type="SMART" id="SM00116">
    <property type="entry name" value="CBS"/>
    <property type="match status" value="2"/>
</dbReference>
<evidence type="ECO:0000313" key="5">
    <source>
        <dbReference type="Proteomes" id="UP000610862"/>
    </source>
</evidence>